<dbReference type="Pfam" id="PF01569">
    <property type="entry name" value="PAP2"/>
    <property type="match status" value="1"/>
</dbReference>
<dbReference type="EMBL" id="JAKZHW010000001">
    <property type="protein sequence ID" value="MCH8615070.1"/>
    <property type="molecule type" value="Genomic_DNA"/>
</dbReference>
<sequence length="217" mass="23567">MGWASTVTSNRSVIASVSLAAGLASVWLLAFVEGTGPRDRAVLSALYAGHRPAIAEAARVLTLFGSGYVVTIVIVAAAVALAVRKHPRTALILLAGNFVGRMLVEVQKYEFGRIRPDLNPHLVTVYTMSFPSAHSSNAMLTYVAMALLIVRNERRRVYWAASALVLAFLIGLSRVMLGVHWPSDVLAGWSFGALWSLLMLWIAQRTARPVRVEGRAQ</sequence>
<evidence type="ECO:0000259" key="2">
    <source>
        <dbReference type="SMART" id="SM00014"/>
    </source>
</evidence>
<dbReference type="SMART" id="SM00014">
    <property type="entry name" value="acidPPc"/>
    <property type="match status" value="1"/>
</dbReference>
<reference evidence="3 4" key="1">
    <citation type="submission" date="2022-03" db="EMBL/GenBank/DDBJ databases">
        <authorList>
            <person name="Jo J.-H."/>
            <person name="Im W.-T."/>
        </authorList>
    </citation>
    <scope>NUCLEOTIDE SEQUENCE [LARGE SCALE GENOMIC DNA]</scope>
    <source>
        <strain evidence="3 4">SM33</strain>
    </source>
</reference>
<name>A0ABS9VJC5_9SPHN</name>
<dbReference type="PANTHER" id="PTHR14969">
    <property type="entry name" value="SPHINGOSINE-1-PHOSPHATE PHOSPHOHYDROLASE"/>
    <property type="match status" value="1"/>
</dbReference>
<dbReference type="PANTHER" id="PTHR14969:SF13">
    <property type="entry name" value="AT30094P"/>
    <property type="match status" value="1"/>
</dbReference>
<gene>
    <name evidence="3" type="ORF">LZ016_02970</name>
</gene>
<feature type="domain" description="Phosphatidic acid phosphatase type 2/haloperoxidase" evidence="2">
    <location>
        <begin position="90"/>
        <end position="200"/>
    </location>
</feature>
<dbReference type="CDD" id="cd03392">
    <property type="entry name" value="PAP2_like_2"/>
    <property type="match status" value="1"/>
</dbReference>
<dbReference type="RefSeq" id="WP_241445754.1">
    <property type="nucleotide sequence ID" value="NZ_JAKZHW010000001.1"/>
</dbReference>
<evidence type="ECO:0000313" key="4">
    <source>
        <dbReference type="Proteomes" id="UP001203058"/>
    </source>
</evidence>
<evidence type="ECO:0000313" key="3">
    <source>
        <dbReference type="EMBL" id="MCH8615070.1"/>
    </source>
</evidence>
<keyword evidence="1" id="KW-1133">Transmembrane helix</keyword>
<dbReference type="SUPFAM" id="SSF48317">
    <property type="entry name" value="Acid phosphatase/Vanadium-dependent haloperoxidase"/>
    <property type="match status" value="1"/>
</dbReference>
<accession>A0ABS9VJC5</accession>
<evidence type="ECO:0000256" key="1">
    <source>
        <dbReference type="SAM" id="Phobius"/>
    </source>
</evidence>
<organism evidence="3 4">
    <name type="scientific">Sphingomonas telluris</name>
    <dbReference type="NCBI Taxonomy" id="2907998"/>
    <lineage>
        <taxon>Bacteria</taxon>
        <taxon>Pseudomonadati</taxon>
        <taxon>Pseudomonadota</taxon>
        <taxon>Alphaproteobacteria</taxon>
        <taxon>Sphingomonadales</taxon>
        <taxon>Sphingomonadaceae</taxon>
        <taxon>Sphingomonas</taxon>
    </lineage>
</organism>
<comment type="caution">
    <text evidence="3">The sequence shown here is derived from an EMBL/GenBank/DDBJ whole genome shotgun (WGS) entry which is preliminary data.</text>
</comment>
<dbReference type="InterPro" id="IPR036938">
    <property type="entry name" value="PAP2/HPO_sf"/>
</dbReference>
<protein>
    <submittedName>
        <fullName evidence="3">Phosphatase PAP2 family protein</fullName>
    </submittedName>
</protein>
<proteinExistence type="predicted"/>
<keyword evidence="1" id="KW-0812">Transmembrane</keyword>
<dbReference type="Gene3D" id="1.20.144.10">
    <property type="entry name" value="Phosphatidic acid phosphatase type 2/haloperoxidase"/>
    <property type="match status" value="1"/>
</dbReference>
<feature type="transmembrane region" description="Helical" evidence="1">
    <location>
        <begin position="185"/>
        <end position="203"/>
    </location>
</feature>
<feature type="transmembrane region" description="Helical" evidence="1">
    <location>
        <begin position="12"/>
        <end position="32"/>
    </location>
</feature>
<keyword evidence="1" id="KW-0472">Membrane</keyword>
<feature type="transmembrane region" description="Helical" evidence="1">
    <location>
        <begin position="129"/>
        <end position="150"/>
    </location>
</feature>
<feature type="transmembrane region" description="Helical" evidence="1">
    <location>
        <begin position="60"/>
        <end position="83"/>
    </location>
</feature>
<dbReference type="Proteomes" id="UP001203058">
    <property type="component" value="Unassembled WGS sequence"/>
</dbReference>
<feature type="transmembrane region" description="Helical" evidence="1">
    <location>
        <begin position="157"/>
        <end position="179"/>
    </location>
</feature>
<dbReference type="InterPro" id="IPR000326">
    <property type="entry name" value="PAP2/HPO"/>
</dbReference>
<keyword evidence="4" id="KW-1185">Reference proteome</keyword>